<dbReference type="Proteomes" id="UP000178666">
    <property type="component" value="Chromosome"/>
</dbReference>
<feature type="transmembrane region" description="Helical" evidence="7">
    <location>
        <begin position="533"/>
        <end position="557"/>
    </location>
</feature>
<keyword evidence="9" id="KW-1185">Reference proteome</keyword>
<gene>
    <name evidence="8" type="ORF">A8L58_00970</name>
</gene>
<keyword evidence="2" id="KW-1003">Cell membrane</keyword>
<proteinExistence type="predicted"/>
<evidence type="ECO:0000256" key="5">
    <source>
        <dbReference type="ARBA" id="ARBA00023136"/>
    </source>
</evidence>
<feature type="transmembrane region" description="Helical" evidence="7">
    <location>
        <begin position="268"/>
        <end position="285"/>
    </location>
</feature>
<accession>A0ABM6FHF0</accession>
<feature type="transmembrane region" description="Helical" evidence="7">
    <location>
        <begin position="414"/>
        <end position="436"/>
    </location>
</feature>
<evidence type="ECO:0000256" key="1">
    <source>
        <dbReference type="ARBA" id="ARBA00004651"/>
    </source>
</evidence>
<keyword evidence="4 7" id="KW-1133">Transmembrane helix</keyword>
<evidence type="ECO:0000313" key="9">
    <source>
        <dbReference type="Proteomes" id="UP000178666"/>
    </source>
</evidence>
<reference evidence="8 9" key="1">
    <citation type="journal article" date="2016" name="Plant Dis.">
        <title>Improved production of propionic acid using genome shuffling.</title>
        <authorList>
            <person name="Luna-Flores C.H."/>
            <person name="Palfreyman R.W."/>
            <person name="Kromer J.O."/>
            <person name="Nielsen L.K."/>
            <person name="Marcellin E."/>
        </authorList>
    </citation>
    <scope>NUCLEOTIDE SEQUENCE [LARGE SCALE GENOMIC DNA]</scope>
    <source>
        <strain evidence="8 9">F3E8</strain>
    </source>
</reference>
<dbReference type="EMBL" id="CP015970">
    <property type="protein sequence ID" value="AOZ45515.1"/>
    <property type="molecule type" value="Genomic_DNA"/>
</dbReference>
<feature type="transmembrane region" description="Helical" evidence="7">
    <location>
        <begin position="292"/>
        <end position="315"/>
    </location>
</feature>
<evidence type="ECO:0000256" key="2">
    <source>
        <dbReference type="ARBA" id="ARBA00022475"/>
    </source>
</evidence>
<organism evidence="8 9">
    <name type="scientific">Acidipropionibacterium acidipropionici</name>
    <dbReference type="NCBI Taxonomy" id="1748"/>
    <lineage>
        <taxon>Bacteria</taxon>
        <taxon>Bacillati</taxon>
        <taxon>Actinomycetota</taxon>
        <taxon>Actinomycetes</taxon>
        <taxon>Propionibacteriales</taxon>
        <taxon>Propionibacteriaceae</taxon>
        <taxon>Acidipropionibacterium</taxon>
    </lineage>
</organism>
<evidence type="ECO:0000256" key="7">
    <source>
        <dbReference type="SAM" id="Phobius"/>
    </source>
</evidence>
<feature type="transmembrane region" description="Helical" evidence="7">
    <location>
        <begin position="143"/>
        <end position="162"/>
    </location>
</feature>
<keyword evidence="3 7" id="KW-0812">Transmembrane</keyword>
<name>A0ABM6FHF0_9ACTN</name>
<dbReference type="InterPro" id="IPR019108">
    <property type="entry name" value="Caa3_assmbl_CtaG-rel"/>
</dbReference>
<comment type="subcellular location">
    <subcellularLocation>
        <location evidence="1">Cell membrane</location>
        <topology evidence="1">Multi-pass membrane protein</topology>
    </subcellularLocation>
</comment>
<keyword evidence="5 7" id="KW-0472">Membrane</keyword>
<feature type="transmembrane region" description="Helical" evidence="7">
    <location>
        <begin position="21"/>
        <end position="37"/>
    </location>
</feature>
<feature type="transmembrane region" description="Helical" evidence="7">
    <location>
        <begin position="457"/>
        <end position="482"/>
    </location>
</feature>
<feature type="transmembrane region" description="Helical" evidence="7">
    <location>
        <begin position="57"/>
        <end position="78"/>
    </location>
</feature>
<feature type="transmembrane region" description="Helical" evidence="7">
    <location>
        <begin position="239"/>
        <end position="256"/>
    </location>
</feature>
<evidence type="ECO:0000256" key="3">
    <source>
        <dbReference type="ARBA" id="ARBA00022692"/>
    </source>
</evidence>
<sequence length="667" mass="71615">MAERRPAPPGRPSPVATALRWVTVLAMALCAGLIGWLRQSEPKLLGRATPDPLTGVLHALVGTAAWLGLVMTLSRLLGATVLGRARDVGDPTRSIGRPTWAMSQIWTVAALLMVPLEAADSSGLSLAQVLGDISTHLTSTPSVTAWFVMAVIGLITSLVSLLTRTMGALLLLAVAVTGSAVPVVVTGSVSVGLNHDFSTDAGAVSMIALVLAAAVTVARALPADHSRPEAVAGRTRGPVMVCLAVALAGQLVVWWQGLAGVSPLSTRWGVARLMLLLALALWLAARVVGRRGLLIVEVVCAAVAITVTGASGQLVPPRYLVPQTPVVNYLGYPLPPRPTVASLVLPGRPNLLMLVLAVAGVASYLLAVRRIRRGGLPWQAGRTIAWIIGWFIVAYLASAGLWSASSIMFSWHMLVHMLFNMLVPALLVMGAPTTLLRQVLDSGRDELMNPRAILDSLLNWGPMKILFGPFIGWAVFVASFYVVYFTPVFGWLMRYHWGHQWMLLHFMAAGLLLFEFVIGLDELPSSLPHIGRLGFVITAMPFHSFFAVITMGAHQIIGRDYYLTLAVPWIHDLAANQNLGGQITWATGEPPMAVVLLALCVQWFLSDRRDQRRLDEAEDEGLEDSLAAYNEMLARMAGQDAVAEAEDAARAHRDRSGSEPEDGAPRP</sequence>
<evidence type="ECO:0000313" key="8">
    <source>
        <dbReference type="EMBL" id="AOZ45515.1"/>
    </source>
</evidence>
<evidence type="ECO:0000256" key="6">
    <source>
        <dbReference type="SAM" id="MobiDB-lite"/>
    </source>
</evidence>
<dbReference type="Pfam" id="PF09678">
    <property type="entry name" value="Caa3_CtaG"/>
    <property type="match status" value="1"/>
</dbReference>
<evidence type="ECO:0000256" key="4">
    <source>
        <dbReference type="ARBA" id="ARBA00022989"/>
    </source>
</evidence>
<feature type="transmembrane region" description="Helical" evidence="7">
    <location>
        <begin position="502"/>
        <end position="521"/>
    </location>
</feature>
<feature type="region of interest" description="Disordered" evidence="6">
    <location>
        <begin position="638"/>
        <end position="667"/>
    </location>
</feature>
<feature type="transmembrane region" description="Helical" evidence="7">
    <location>
        <begin position="583"/>
        <end position="605"/>
    </location>
</feature>
<protein>
    <submittedName>
        <fullName evidence="8">Permease</fullName>
    </submittedName>
</protein>
<feature type="transmembrane region" description="Helical" evidence="7">
    <location>
        <begin position="351"/>
        <end position="371"/>
    </location>
</feature>
<feature type="compositionally biased region" description="Basic and acidic residues" evidence="6">
    <location>
        <begin position="647"/>
        <end position="667"/>
    </location>
</feature>
<feature type="transmembrane region" description="Helical" evidence="7">
    <location>
        <begin position="383"/>
        <end position="402"/>
    </location>
</feature>
<feature type="transmembrane region" description="Helical" evidence="7">
    <location>
        <begin position="169"/>
        <end position="189"/>
    </location>
</feature>
<feature type="transmembrane region" description="Helical" evidence="7">
    <location>
        <begin position="201"/>
        <end position="218"/>
    </location>
</feature>